<reference evidence="4" key="1">
    <citation type="journal article" date="2023" name="Commun. Biol.">
        <title>Genome analysis of Parmales, the sister group of diatoms, reveals the evolutionary specialization of diatoms from phago-mixotrophs to photoautotrophs.</title>
        <authorList>
            <person name="Ban H."/>
            <person name="Sato S."/>
            <person name="Yoshikawa S."/>
            <person name="Yamada K."/>
            <person name="Nakamura Y."/>
            <person name="Ichinomiya M."/>
            <person name="Sato N."/>
            <person name="Blanc-Mathieu R."/>
            <person name="Endo H."/>
            <person name="Kuwata A."/>
            <person name="Ogata H."/>
        </authorList>
    </citation>
    <scope>NUCLEOTIDE SEQUENCE [LARGE SCALE GENOMIC DNA]</scope>
</reference>
<dbReference type="InterPro" id="IPR029033">
    <property type="entry name" value="His_PPase_superfam"/>
</dbReference>
<organism evidence="3 4">
    <name type="scientific">Triparma columacea</name>
    <dbReference type="NCBI Taxonomy" id="722753"/>
    <lineage>
        <taxon>Eukaryota</taxon>
        <taxon>Sar</taxon>
        <taxon>Stramenopiles</taxon>
        <taxon>Ochrophyta</taxon>
        <taxon>Bolidophyceae</taxon>
        <taxon>Parmales</taxon>
        <taxon>Triparmaceae</taxon>
        <taxon>Triparma</taxon>
    </lineage>
</organism>
<dbReference type="InterPro" id="IPR013078">
    <property type="entry name" value="His_Pase_superF_clade-1"/>
</dbReference>
<accession>A0A9W7G3F8</accession>
<keyword evidence="4" id="KW-1185">Reference proteome</keyword>
<evidence type="ECO:0000256" key="1">
    <source>
        <dbReference type="PIRSR" id="PIRSR613078-2"/>
    </source>
</evidence>
<evidence type="ECO:0000256" key="2">
    <source>
        <dbReference type="SAM" id="MobiDB-lite"/>
    </source>
</evidence>
<dbReference type="Proteomes" id="UP001165065">
    <property type="component" value="Unassembled WGS sequence"/>
</dbReference>
<gene>
    <name evidence="3" type="ORF">TrCOL_g13264</name>
</gene>
<dbReference type="OrthoDB" id="354304at2759"/>
<evidence type="ECO:0008006" key="5">
    <source>
        <dbReference type="Google" id="ProtNLM"/>
    </source>
</evidence>
<dbReference type="AlphaFoldDB" id="A0A9W7G3F8"/>
<dbReference type="PANTHER" id="PTHR48100">
    <property type="entry name" value="BROAD-SPECIFICITY PHOSPHATASE YOR283W-RELATED"/>
    <property type="match status" value="1"/>
</dbReference>
<comment type="caution">
    <text evidence="3">The sequence shown here is derived from an EMBL/GenBank/DDBJ whole genome shotgun (WGS) entry which is preliminary data.</text>
</comment>
<dbReference type="SMART" id="SM00855">
    <property type="entry name" value="PGAM"/>
    <property type="match status" value="1"/>
</dbReference>
<dbReference type="GO" id="GO:0016791">
    <property type="term" value="F:phosphatase activity"/>
    <property type="evidence" value="ECO:0007669"/>
    <property type="project" value="TreeGrafter"/>
</dbReference>
<dbReference type="GO" id="GO:0005829">
    <property type="term" value="C:cytosol"/>
    <property type="evidence" value="ECO:0007669"/>
    <property type="project" value="TreeGrafter"/>
</dbReference>
<proteinExistence type="predicted"/>
<dbReference type="SUPFAM" id="SSF53254">
    <property type="entry name" value="Phosphoglycerate mutase-like"/>
    <property type="match status" value="1"/>
</dbReference>
<sequence>MSHRLPSLSPHLRRLYLVRHGEVIPPGGVHGVHYGDMDVPLSDLGKMEAKAAAKFLEGYDIKGVFSSPLSRAVYGAEQIRKGRELMSAPSTFDGFTELARGAWRGQTKDSIGPSLYDSFNRGEPGTTPEGGESLHDIRSRVLSSRDEVLSLLNPGESGCVVSHLWVTRSVVSDATGKGAGEMHEIEIPTASVSVVDYEEGEGGGWIQNVVMLGEKPDAGLEKGQDLGN</sequence>
<feature type="binding site" evidence="1">
    <location>
        <position position="71"/>
    </location>
    <ligand>
        <name>substrate</name>
    </ligand>
</feature>
<dbReference type="Gene3D" id="3.40.50.1240">
    <property type="entry name" value="Phosphoglycerate mutase-like"/>
    <property type="match status" value="1"/>
</dbReference>
<dbReference type="CDD" id="cd07067">
    <property type="entry name" value="HP_PGM_like"/>
    <property type="match status" value="1"/>
</dbReference>
<evidence type="ECO:0000313" key="3">
    <source>
        <dbReference type="EMBL" id="GMI31975.1"/>
    </source>
</evidence>
<dbReference type="Pfam" id="PF00300">
    <property type="entry name" value="His_Phos_1"/>
    <property type="match status" value="1"/>
</dbReference>
<dbReference type="InterPro" id="IPR050275">
    <property type="entry name" value="PGM_Phosphatase"/>
</dbReference>
<protein>
    <recommendedName>
        <fullName evidence="5">Phosphoglycerate mutase</fullName>
    </recommendedName>
</protein>
<name>A0A9W7G3F8_9STRA</name>
<evidence type="ECO:0000313" key="4">
    <source>
        <dbReference type="Proteomes" id="UP001165065"/>
    </source>
</evidence>
<dbReference type="PANTHER" id="PTHR48100:SF44">
    <property type="entry name" value="PHOSPHATASE C1620.13-RELATED"/>
    <property type="match status" value="1"/>
</dbReference>
<feature type="compositionally biased region" description="Low complexity" evidence="2">
    <location>
        <begin position="122"/>
        <end position="131"/>
    </location>
</feature>
<feature type="region of interest" description="Disordered" evidence="2">
    <location>
        <begin position="114"/>
        <end position="133"/>
    </location>
</feature>
<dbReference type="EMBL" id="BRYA01000761">
    <property type="protein sequence ID" value="GMI31975.1"/>
    <property type="molecule type" value="Genomic_DNA"/>
</dbReference>